<dbReference type="EMBL" id="FOYU01000003">
    <property type="protein sequence ID" value="SFR54609.1"/>
    <property type="molecule type" value="Genomic_DNA"/>
</dbReference>
<evidence type="ECO:0000313" key="2">
    <source>
        <dbReference type="EMBL" id="SFR54609.1"/>
    </source>
</evidence>
<keyword evidence="3" id="KW-1185">Reference proteome</keyword>
<organism evidence="2 3">
    <name type="scientific">Pseudidiomarina maritima</name>
    <dbReference type="NCBI Taxonomy" id="519453"/>
    <lineage>
        <taxon>Bacteria</taxon>
        <taxon>Pseudomonadati</taxon>
        <taxon>Pseudomonadota</taxon>
        <taxon>Gammaproteobacteria</taxon>
        <taxon>Alteromonadales</taxon>
        <taxon>Idiomarinaceae</taxon>
        <taxon>Pseudidiomarina</taxon>
    </lineage>
</organism>
<evidence type="ECO:0000256" key="1">
    <source>
        <dbReference type="SAM" id="Phobius"/>
    </source>
</evidence>
<dbReference type="AlphaFoldDB" id="A0A1I6HJE9"/>
<protein>
    <submittedName>
        <fullName evidence="2">Uncharacterized protein</fullName>
    </submittedName>
</protein>
<proteinExistence type="predicted"/>
<reference evidence="3" key="1">
    <citation type="submission" date="2016-10" db="EMBL/GenBank/DDBJ databases">
        <authorList>
            <person name="Varghese N."/>
            <person name="Submissions S."/>
        </authorList>
    </citation>
    <scope>NUCLEOTIDE SEQUENCE [LARGE SCALE GENOMIC DNA]</scope>
    <source>
        <strain evidence="3">CGMCC 1.7285</strain>
    </source>
</reference>
<feature type="transmembrane region" description="Helical" evidence="1">
    <location>
        <begin position="7"/>
        <end position="25"/>
    </location>
</feature>
<keyword evidence="1" id="KW-0812">Transmembrane</keyword>
<gene>
    <name evidence="2" type="ORF">SAMN04488070_1859</name>
</gene>
<evidence type="ECO:0000313" key="3">
    <source>
        <dbReference type="Proteomes" id="UP000199424"/>
    </source>
</evidence>
<dbReference type="Proteomes" id="UP000199424">
    <property type="component" value="Unassembled WGS sequence"/>
</dbReference>
<accession>A0A1I6HJE9</accession>
<keyword evidence="1" id="KW-1133">Transmembrane helix</keyword>
<name>A0A1I6HJE9_9GAMM</name>
<feature type="transmembrane region" description="Helical" evidence="1">
    <location>
        <begin position="31"/>
        <end position="53"/>
    </location>
</feature>
<sequence>MSFFKLYKLQLIVYFALAALVGGLISVESGLFRGFAFSIGCFLFLTVISYITYRKNLSKYGNNDIG</sequence>
<keyword evidence="1" id="KW-0472">Membrane</keyword>